<dbReference type="Proteomes" id="UP000827092">
    <property type="component" value="Unassembled WGS sequence"/>
</dbReference>
<dbReference type="AlphaFoldDB" id="A0AAV6UVC4"/>
<reference evidence="1 2" key="1">
    <citation type="journal article" date="2022" name="Nat. Ecol. Evol.">
        <title>A masculinizing supergene underlies an exaggerated male reproductive morph in a spider.</title>
        <authorList>
            <person name="Hendrickx F."/>
            <person name="De Corte Z."/>
            <person name="Sonet G."/>
            <person name="Van Belleghem S.M."/>
            <person name="Kostlbacher S."/>
            <person name="Vangestel C."/>
        </authorList>
    </citation>
    <scope>NUCLEOTIDE SEQUENCE [LARGE SCALE GENOMIC DNA]</scope>
    <source>
        <strain evidence="1">W744_W776</strain>
    </source>
</reference>
<dbReference type="EMBL" id="JAFNEN010000277">
    <property type="protein sequence ID" value="KAG8187201.1"/>
    <property type="molecule type" value="Genomic_DNA"/>
</dbReference>
<comment type="caution">
    <text evidence="1">The sequence shown here is derived from an EMBL/GenBank/DDBJ whole genome shotgun (WGS) entry which is preliminary data.</text>
</comment>
<accession>A0AAV6UVC4</accession>
<sequence length="81" mass="8885">MDKTRPESPGGRAEVFRAVQRAVAGEPKQKAESFMIRTCRVIWSCSEAEGSEDLEKRAQRIISLPESASAASAEESVLTIF</sequence>
<keyword evidence="2" id="KW-1185">Reference proteome</keyword>
<organism evidence="1 2">
    <name type="scientific">Oedothorax gibbosus</name>
    <dbReference type="NCBI Taxonomy" id="931172"/>
    <lineage>
        <taxon>Eukaryota</taxon>
        <taxon>Metazoa</taxon>
        <taxon>Ecdysozoa</taxon>
        <taxon>Arthropoda</taxon>
        <taxon>Chelicerata</taxon>
        <taxon>Arachnida</taxon>
        <taxon>Araneae</taxon>
        <taxon>Araneomorphae</taxon>
        <taxon>Entelegynae</taxon>
        <taxon>Araneoidea</taxon>
        <taxon>Linyphiidae</taxon>
        <taxon>Erigoninae</taxon>
        <taxon>Oedothorax</taxon>
    </lineage>
</organism>
<gene>
    <name evidence="1" type="ORF">JTE90_020070</name>
</gene>
<name>A0AAV6UVC4_9ARAC</name>
<proteinExistence type="predicted"/>
<protein>
    <submittedName>
        <fullName evidence="1">Uncharacterized protein</fullName>
    </submittedName>
</protein>
<evidence type="ECO:0000313" key="1">
    <source>
        <dbReference type="EMBL" id="KAG8187201.1"/>
    </source>
</evidence>
<evidence type="ECO:0000313" key="2">
    <source>
        <dbReference type="Proteomes" id="UP000827092"/>
    </source>
</evidence>